<dbReference type="STRING" id="290317.Cpha266_1809"/>
<evidence type="ECO:0000259" key="1">
    <source>
        <dbReference type="Pfam" id="PF01966"/>
    </source>
</evidence>
<protein>
    <submittedName>
        <fullName evidence="2">Metal dependent phosphohydrolase</fullName>
    </submittedName>
</protein>
<dbReference type="HOGENOM" id="CLU_101194_0_0_10"/>
<accession>A1BHE9</accession>
<dbReference type="GO" id="GO:0016787">
    <property type="term" value="F:hydrolase activity"/>
    <property type="evidence" value="ECO:0007669"/>
    <property type="project" value="UniProtKB-KW"/>
</dbReference>
<dbReference type="Proteomes" id="UP000008701">
    <property type="component" value="Chromosome"/>
</dbReference>
<keyword evidence="2" id="KW-0378">Hydrolase</keyword>
<reference evidence="2 3" key="1">
    <citation type="submission" date="2006-12" db="EMBL/GenBank/DDBJ databases">
        <title>Complete sequence of Chlorobium phaeobacteroides DSM 266.</title>
        <authorList>
            <consortium name="US DOE Joint Genome Institute"/>
            <person name="Copeland A."/>
            <person name="Lucas S."/>
            <person name="Lapidus A."/>
            <person name="Barry K."/>
            <person name="Detter J.C."/>
            <person name="Glavina del Rio T."/>
            <person name="Hammon N."/>
            <person name="Israni S."/>
            <person name="Pitluck S."/>
            <person name="Goltsman E."/>
            <person name="Schmutz J."/>
            <person name="Larimer F."/>
            <person name="Land M."/>
            <person name="Hauser L."/>
            <person name="Mikhailova N."/>
            <person name="Li T."/>
            <person name="Overmann J."/>
            <person name="Bryant D.A."/>
            <person name="Richardson P."/>
        </authorList>
    </citation>
    <scope>NUCLEOTIDE SEQUENCE [LARGE SCALE GENOMIC DNA]</scope>
    <source>
        <strain evidence="2 3">DSM 266</strain>
    </source>
</reference>
<dbReference type="EMBL" id="CP000492">
    <property type="protein sequence ID" value="ABL65826.1"/>
    <property type="molecule type" value="Genomic_DNA"/>
</dbReference>
<evidence type="ECO:0000313" key="3">
    <source>
        <dbReference type="Proteomes" id="UP000008701"/>
    </source>
</evidence>
<dbReference type="Gene3D" id="1.10.3210.10">
    <property type="entry name" value="Hypothetical protein af1432"/>
    <property type="match status" value="1"/>
</dbReference>
<dbReference type="Pfam" id="PF01966">
    <property type="entry name" value="HD"/>
    <property type="match status" value="1"/>
</dbReference>
<keyword evidence="3" id="KW-1185">Reference proteome</keyword>
<evidence type="ECO:0000313" key="2">
    <source>
        <dbReference type="EMBL" id="ABL65826.1"/>
    </source>
</evidence>
<dbReference type="InterPro" id="IPR006674">
    <property type="entry name" value="HD_domain"/>
</dbReference>
<dbReference type="AlphaFoldDB" id="A1BHE9"/>
<name>A1BHE9_CHLPD</name>
<dbReference type="CDD" id="cd00077">
    <property type="entry name" value="HDc"/>
    <property type="match status" value="1"/>
</dbReference>
<dbReference type="SUPFAM" id="SSF109604">
    <property type="entry name" value="HD-domain/PDEase-like"/>
    <property type="match status" value="1"/>
</dbReference>
<feature type="domain" description="HD" evidence="1">
    <location>
        <begin position="56"/>
        <end position="150"/>
    </location>
</feature>
<dbReference type="KEGG" id="cph:Cpha266_1809"/>
<dbReference type="eggNOG" id="COG1418">
    <property type="taxonomic scope" value="Bacteria"/>
</dbReference>
<gene>
    <name evidence="2" type="ordered locus">Cpha266_1809</name>
</gene>
<dbReference type="InterPro" id="IPR003607">
    <property type="entry name" value="HD/PDEase_dom"/>
</dbReference>
<dbReference type="RefSeq" id="WP_011745633.1">
    <property type="nucleotide sequence ID" value="NC_008639.1"/>
</dbReference>
<sequence length="205" mass="24066">MVSSKEESHNIQTLITEKPLWRPLLHMEIKQHHLLIDTLFGTCRQTLGSDFEGYRNHCLRVYYFCCALTRNKPENDDKIAIAAFFHDIGIWTDDTFDYISPSQLLAREYLEKTDRTAWIPEIEAMIGEHHKLTPCKAQQFLLVEPFRKADWIDISRGMLRHRLPDDFVLDVFDAFPNEGFHKKLLLLAKARLKTHPFSPLPMMKL</sequence>
<proteinExistence type="predicted"/>
<organism evidence="2 3">
    <name type="scientific">Chlorobium phaeobacteroides (strain DSM 266 / SMG 266 / 2430)</name>
    <dbReference type="NCBI Taxonomy" id="290317"/>
    <lineage>
        <taxon>Bacteria</taxon>
        <taxon>Pseudomonadati</taxon>
        <taxon>Chlorobiota</taxon>
        <taxon>Chlorobiia</taxon>
        <taxon>Chlorobiales</taxon>
        <taxon>Chlorobiaceae</taxon>
        <taxon>Chlorobium/Pelodictyon group</taxon>
        <taxon>Chlorobium</taxon>
    </lineage>
</organism>